<keyword evidence="2 4" id="KW-0560">Oxidoreductase</keyword>
<sequence length="314" mass="35167">MTNVLITFPIKEKFRQELTGKFPQVHFDFSDSIEGAGDKKVTVLVTYGSDLTEEILEQLTDLKWVMVASAGVDKLPLEKLGERAILVTNVSGIHKTPMAESVLAHILSLNRALPLIHEQQKQKVWEKMKSSELRGSKALILGPGAIGGEIGRLLQAFGVYTIGCSRSGSVHDGMDEDISFEHITERLPEADYIISVLPSTPETRWILDRSHFQRMKKTAVFMNFGRGDLVKEEVIVEALQQGLIAHSVLDVFEQEPLPVESPLWDLENCTVSPHVSALSAKYVERALEIFKENLQVWLAENGEFKNVIETKRGY</sequence>
<dbReference type="EMBL" id="JACSQY010000006">
    <property type="protein sequence ID" value="MBD7908653.1"/>
    <property type="molecule type" value="Genomic_DNA"/>
</dbReference>
<gene>
    <name evidence="7" type="ORF">H9659_09960</name>
</gene>
<evidence type="ECO:0000256" key="3">
    <source>
        <dbReference type="ARBA" id="ARBA00023027"/>
    </source>
</evidence>
<dbReference type="CDD" id="cd05300">
    <property type="entry name" value="2-Hacid_dh_1"/>
    <property type="match status" value="1"/>
</dbReference>
<dbReference type="Proteomes" id="UP000659496">
    <property type="component" value="Unassembled WGS sequence"/>
</dbReference>
<comment type="similarity">
    <text evidence="1 4">Belongs to the D-isomer specific 2-hydroxyacid dehydrogenase family.</text>
</comment>
<reference evidence="7 8" key="1">
    <citation type="submission" date="2020-08" db="EMBL/GenBank/DDBJ databases">
        <title>A Genomic Blueprint of the Chicken Gut Microbiome.</title>
        <authorList>
            <person name="Gilroy R."/>
            <person name="Ravi A."/>
            <person name="Getino M."/>
            <person name="Pursley I."/>
            <person name="Horton D.L."/>
            <person name="Alikhan N.-F."/>
            <person name="Baker D."/>
            <person name="Gharbi K."/>
            <person name="Hall N."/>
            <person name="Watson M."/>
            <person name="Adriaenssens E.M."/>
            <person name="Foster-Nyarko E."/>
            <person name="Jarju S."/>
            <person name="Secka A."/>
            <person name="Antonio M."/>
            <person name="Oren A."/>
            <person name="Chaudhuri R."/>
            <person name="La Ragione R.M."/>
            <person name="Hildebrand F."/>
            <person name="Pallen M.J."/>
        </authorList>
    </citation>
    <scope>NUCLEOTIDE SEQUENCE [LARGE SCALE GENOMIC DNA]</scope>
    <source>
        <strain evidence="7 8">Sa3CUA8</strain>
    </source>
</reference>
<evidence type="ECO:0000256" key="2">
    <source>
        <dbReference type="ARBA" id="ARBA00023002"/>
    </source>
</evidence>
<evidence type="ECO:0000313" key="7">
    <source>
        <dbReference type="EMBL" id="MBD7908653.1"/>
    </source>
</evidence>
<evidence type="ECO:0000259" key="6">
    <source>
        <dbReference type="Pfam" id="PF02826"/>
    </source>
</evidence>
<accession>A0ABR8PKF3</accession>
<dbReference type="PANTHER" id="PTHR43333:SF1">
    <property type="entry name" value="D-ISOMER SPECIFIC 2-HYDROXYACID DEHYDROGENASE NAD-BINDING DOMAIN-CONTAINING PROTEIN"/>
    <property type="match status" value="1"/>
</dbReference>
<dbReference type="RefSeq" id="WP_191689994.1">
    <property type="nucleotide sequence ID" value="NZ_JACSQY010000006.1"/>
</dbReference>
<evidence type="ECO:0000313" key="8">
    <source>
        <dbReference type="Proteomes" id="UP000659496"/>
    </source>
</evidence>
<evidence type="ECO:0000256" key="4">
    <source>
        <dbReference type="RuleBase" id="RU003719"/>
    </source>
</evidence>
<organism evidence="7 8">
    <name type="scientific">Sporosarcina gallistercoris</name>
    <dbReference type="NCBI Taxonomy" id="2762245"/>
    <lineage>
        <taxon>Bacteria</taxon>
        <taxon>Bacillati</taxon>
        <taxon>Bacillota</taxon>
        <taxon>Bacilli</taxon>
        <taxon>Bacillales</taxon>
        <taxon>Caryophanaceae</taxon>
        <taxon>Sporosarcina</taxon>
    </lineage>
</organism>
<protein>
    <submittedName>
        <fullName evidence="7">D-2-hydroxyacid dehydrogenase</fullName>
    </submittedName>
</protein>
<keyword evidence="8" id="KW-1185">Reference proteome</keyword>
<feature type="domain" description="D-isomer specific 2-hydroxyacid dehydrogenase catalytic" evidence="5">
    <location>
        <begin position="39"/>
        <end position="300"/>
    </location>
</feature>
<dbReference type="SUPFAM" id="SSF51735">
    <property type="entry name" value="NAD(P)-binding Rossmann-fold domains"/>
    <property type="match status" value="1"/>
</dbReference>
<dbReference type="Pfam" id="PF00389">
    <property type="entry name" value="2-Hacid_dh"/>
    <property type="match status" value="1"/>
</dbReference>
<evidence type="ECO:0000259" key="5">
    <source>
        <dbReference type="Pfam" id="PF00389"/>
    </source>
</evidence>
<dbReference type="InterPro" id="IPR006140">
    <property type="entry name" value="D-isomer_DH_NAD-bd"/>
</dbReference>
<dbReference type="Gene3D" id="3.40.50.720">
    <property type="entry name" value="NAD(P)-binding Rossmann-like Domain"/>
    <property type="match status" value="2"/>
</dbReference>
<feature type="domain" description="D-isomer specific 2-hydroxyacid dehydrogenase NAD-binding" evidence="6">
    <location>
        <begin position="103"/>
        <end position="276"/>
    </location>
</feature>
<keyword evidence="3" id="KW-0520">NAD</keyword>
<dbReference type="SUPFAM" id="SSF52283">
    <property type="entry name" value="Formate/glycerate dehydrogenase catalytic domain-like"/>
    <property type="match status" value="1"/>
</dbReference>
<dbReference type="Pfam" id="PF02826">
    <property type="entry name" value="2-Hacid_dh_C"/>
    <property type="match status" value="1"/>
</dbReference>
<evidence type="ECO:0000256" key="1">
    <source>
        <dbReference type="ARBA" id="ARBA00005854"/>
    </source>
</evidence>
<comment type="caution">
    <text evidence="7">The sequence shown here is derived from an EMBL/GenBank/DDBJ whole genome shotgun (WGS) entry which is preliminary data.</text>
</comment>
<dbReference type="PANTHER" id="PTHR43333">
    <property type="entry name" value="2-HACID_DH_C DOMAIN-CONTAINING PROTEIN"/>
    <property type="match status" value="1"/>
</dbReference>
<proteinExistence type="inferred from homology"/>
<dbReference type="InterPro" id="IPR036291">
    <property type="entry name" value="NAD(P)-bd_dom_sf"/>
</dbReference>
<name>A0ABR8PKF3_9BACL</name>
<dbReference type="InterPro" id="IPR006139">
    <property type="entry name" value="D-isomer_2_OHA_DH_cat_dom"/>
</dbReference>